<dbReference type="Proteomes" id="UP000179129">
    <property type="component" value="Unassembled WGS sequence"/>
</dbReference>
<dbReference type="Gene3D" id="2.60.120.10">
    <property type="entry name" value="Jelly Rolls"/>
    <property type="match status" value="2"/>
</dbReference>
<dbReference type="GO" id="GO:0005829">
    <property type="term" value="C:cytosol"/>
    <property type="evidence" value="ECO:0007669"/>
    <property type="project" value="TreeGrafter"/>
</dbReference>
<dbReference type="SUPFAM" id="SSF51206">
    <property type="entry name" value="cAMP-binding domain-like"/>
    <property type="match status" value="2"/>
</dbReference>
<dbReference type="InterPro" id="IPR000595">
    <property type="entry name" value="cNMP-bd_dom"/>
</dbReference>
<comment type="caution">
    <text evidence="3">The sequence shown here is derived from an EMBL/GenBank/DDBJ whole genome shotgun (WGS) entry which is preliminary data.</text>
</comment>
<feature type="domain" description="Cyclic nucleotide-binding" evidence="2">
    <location>
        <begin position="6"/>
        <end position="91"/>
    </location>
</feature>
<gene>
    <name evidence="3" type="ORF">A3F83_15430</name>
</gene>
<dbReference type="AlphaFoldDB" id="A0A1F5YYX1"/>
<dbReference type="GO" id="GO:0003700">
    <property type="term" value="F:DNA-binding transcription factor activity"/>
    <property type="evidence" value="ECO:0007669"/>
    <property type="project" value="TreeGrafter"/>
</dbReference>
<dbReference type="STRING" id="1817867.A3F83_15430"/>
<feature type="coiled-coil region" evidence="1">
    <location>
        <begin position="275"/>
        <end position="313"/>
    </location>
</feature>
<dbReference type="PANTHER" id="PTHR24567:SF74">
    <property type="entry name" value="HTH-TYPE TRANSCRIPTIONAL REGULATOR ARCR"/>
    <property type="match status" value="1"/>
</dbReference>
<evidence type="ECO:0000256" key="1">
    <source>
        <dbReference type="SAM" id="Coils"/>
    </source>
</evidence>
<accession>A0A1F5YYX1</accession>
<dbReference type="PROSITE" id="PS00888">
    <property type="entry name" value="CNMP_BINDING_1"/>
    <property type="match status" value="1"/>
</dbReference>
<dbReference type="InterPro" id="IPR018490">
    <property type="entry name" value="cNMP-bd_dom_sf"/>
</dbReference>
<dbReference type="PROSITE" id="PS00889">
    <property type="entry name" value="CNMP_BINDING_2"/>
    <property type="match status" value="1"/>
</dbReference>
<evidence type="ECO:0000313" key="3">
    <source>
        <dbReference type="EMBL" id="OGG05388.1"/>
    </source>
</evidence>
<organism evidence="3 4">
    <name type="scientific">Candidatus Glassbacteria bacterium RIFCSPLOWO2_12_FULL_58_11</name>
    <dbReference type="NCBI Taxonomy" id="1817867"/>
    <lineage>
        <taxon>Bacteria</taxon>
        <taxon>Candidatus Glassiibacteriota</taxon>
    </lineage>
</organism>
<proteinExistence type="predicted"/>
<dbReference type="CDD" id="cd00038">
    <property type="entry name" value="CAP_ED"/>
    <property type="match status" value="2"/>
</dbReference>
<dbReference type="PANTHER" id="PTHR24567">
    <property type="entry name" value="CRP FAMILY TRANSCRIPTIONAL REGULATORY PROTEIN"/>
    <property type="match status" value="1"/>
</dbReference>
<feature type="domain" description="Cyclic nucleotide-binding" evidence="2">
    <location>
        <begin position="141"/>
        <end position="260"/>
    </location>
</feature>
<name>A0A1F5YYX1_9BACT</name>
<dbReference type="Pfam" id="PF00027">
    <property type="entry name" value="cNMP_binding"/>
    <property type="match status" value="2"/>
</dbReference>
<dbReference type="InterPro" id="IPR018488">
    <property type="entry name" value="cNMP-bd_CS"/>
</dbReference>
<sequence>MPGVLKTFNRGEVIIAEGTVGKSVYIVRSGKVEVFKNSPGGPVQLATLGVNEVFGEMSLIDDRFSRRTASVRAIEDSEIIILDRKGFDHYIQNASPGIFNIVKRMAKRLRETNDIISRAGGDLNNLPKALKMGQEGEGKLTFDQMSESVEAAVDLNLLPKKFKKDQVLIKENSDAMSLFLLKEGSVQVYKGTVDGEVEIDSLCANEVFGEISMFDEGKRFFTVKALEDGEAVVFSKKQMDEMLRKSPLELFLILECMTQKLKRSTLRFLEEYAKGGKLKAENTALSEQLNAARQELQGLKDQLARQAEQIRKLTPAPPASK</sequence>
<protein>
    <recommendedName>
        <fullName evidence="2">Cyclic nucleotide-binding domain-containing protein</fullName>
    </recommendedName>
</protein>
<reference evidence="3 4" key="1">
    <citation type="journal article" date="2016" name="Nat. Commun.">
        <title>Thousands of microbial genomes shed light on interconnected biogeochemical processes in an aquifer system.</title>
        <authorList>
            <person name="Anantharaman K."/>
            <person name="Brown C.T."/>
            <person name="Hug L.A."/>
            <person name="Sharon I."/>
            <person name="Castelle C.J."/>
            <person name="Probst A.J."/>
            <person name="Thomas B.C."/>
            <person name="Singh A."/>
            <person name="Wilkins M.J."/>
            <person name="Karaoz U."/>
            <person name="Brodie E.L."/>
            <person name="Williams K.H."/>
            <person name="Hubbard S.S."/>
            <person name="Banfield J.F."/>
        </authorList>
    </citation>
    <scope>NUCLEOTIDE SEQUENCE [LARGE SCALE GENOMIC DNA]</scope>
</reference>
<dbReference type="SMART" id="SM00100">
    <property type="entry name" value="cNMP"/>
    <property type="match status" value="2"/>
</dbReference>
<evidence type="ECO:0000259" key="2">
    <source>
        <dbReference type="PROSITE" id="PS50042"/>
    </source>
</evidence>
<keyword evidence="1" id="KW-0175">Coiled coil</keyword>
<dbReference type="InterPro" id="IPR014710">
    <property type="entry name" value="RmlC-like_jellyroll"/>
</dbReference>
<dbReference type="PROSITE" id="PS50042">
    <property type="entry name" value="CNMP_BINDING_3"/>
    <property type="match status" value="2"/>
</dbReference>
<dbReference type="InterPro" id="IPR050397">
    <property type="entry name" value="Env_Response_Regulators"/>
</dbReference>
<evidence type="ECO:0000313" key="4">
    <source>
        <dbReference type="Proteomes" id="UP000179129"/>
    </source>
</evidence>
<dbReference type="EMBL" id="MFIX01000056">
    <property type="protein sequence ID" value="OGG05388.1"/>
    <property type="molecule type" value="Genomic_DNA"/>
</dbReference>